<accession>A0A2S6ABF0</accession>
<dbReference type="InterPro" id="IPR036188">
    <property type="entry name" value="FAD/NAD-bd_sf"/>
</dbReference>
<evidence type="ECO:0000313" key="7">
    <source>
        <dbReference type="EMBL" id="PPJ31111.1"/>
    </source>
</evidence>
<reference evidence="7 8" key="1">
    <citation type="submission" date="2018-02" db="EMBL/GenBank/DDBJ databases">
        <title>8 Nocardia nova and 1 Nocardia cyriacigeorgica strain used for evolution to TMP-SMX.</title>
        <authorList>
            <person name="Mehta H."/>
            <person name="Weng J."/>
            <person name="Shamoo Y."/>
        </authorList>
    </citation>
    <scope>NUCLEOTIDE SEQUENCE [LARGE SCALE GENOMIC DNA]</scope>
    <source>
        <strain evidence="7 8">BAA2227</strain>
    </source>
</reference>
<dbReference type="GO" id="GO:0016651">
    <property type="term" value="F:oxidoreductase activity, acting on NAD(P)H"/>
    <property type="evidence" value="ECO:0007669"/>
    <property type="project" value="TreeGrafter"/>
</dbReference>
<name>A0A2S6ABF0_9NOCA</name>
<dbReference type="Proteomes" id="UP000238356">
    <property type="component" value="Unassembled WGS sequence"/>
</dbReference>
<dbReference type="InterPro" id="IPR050446">
    <property type="entry name" value="FAD-oxidoreductase/Apoptosis"/>
</dbReference>
<evidence type="ECO:0000313" key="8">
    <source>
        <dbReference type="Proteomes" id="UP000238356"/>
    </source>
</evidence>
<gene>
    <name evidence="7" type="ORF">C5F51_05745</name>
</gene>
<proteinExistence type="predicted"/>
<evidence type="ECO:0000259" key="6">
    <source>
        <dbReference type="Pfam" id="PF14759"/>
    </source>
</evidence>
<dbReference type="InterPro" id="IPR028202">
    <property type="entry name" value="Reductase_C"/>
</dbReference>
<protein>
    <submittedName>
        <fullName evidence="7">FAD-dependent oxidoreductase</fullName>
    </submittedName>
</protein>
<comment type="caution">
    <text evidence="7">The sequence shown here is derived from an EMBL/GenBank/DDBJ whole genome shotgun (WGS) entry which is preliminary data.</text>
</comment>
<dbReference type="PRINTS" id="PR00368">
    <property type="entry name" value="FADPNR"/>
</dbReference>
<evidence type="ECO:0000256" key="1">
    <source>
        <dbReference type="ARBA" id="ARBA00001974"/>
    </source>
</evidence>
<comment type="cofactor">
    <cofactor evidence="1">
        <name>FAD</name>
        <dbReference type="ChEBI" id="CHEBI:57692"/>
    </cofactor>
</comment>
<dbReference type="SUPFAM" id="SSF55424">
    <property type="entry name" value="FAD/NAD-linked reductases, dimerisation (C-terminal) domain"/>
    <property type="match status" value="1"/>
</dbReference>
<evidence type="ECO:0000259" key="5">
    <source>
        <dbReference type="Pfam" id="PF07992"/>
    </source>
</evidence>
<feature type="domain" description="Reductase C-terminal" evidence="6">
    <location>
        <begin position="317"/>
        <end position="401"/>
    </location>
</feature>
<dbReference type="AlphaFoldDB" id="A0A2S6ABF0"/>
<dbReference type="PANTHER" id="PTHR43557:SF2">
    <property type="entry name" value="RIESKE DOMAIN-CONTAINING PROTEIN-RELATED"/>
    <property type="match status" value="1"/>
</dbReference>
<dbReference type="InterPro" id="IPR023753">
    <property type="entry name" value="FAD/NAD-binding_dom"/>
</dbReference>
<dbReference type="PANTHER" id="PTHR43557">
    <property type="entry name" value="APOPTOSIS-INDUCING FACTOR 1"/>
    <property type="match status" value="1"/>
</dbReference>
<dbReference type="Pfam" id="PF14759">
    <property type="entry name" value="Reductase_C"/>
    <property type="match status" value="1"/>
</dbReference>
<dbReference type="Gene3D" id="3.30.390.30">
    <property type="match status" value="1"/>
</dbReference>
<dbReference type="SUPFAM" id="SSF51905">
    <property type="entry name" value="FAD/NAD(P)-binding domain"/>
    <property type="match status" value="1"/>
</dbReference>
<dbReference type="InterPro" id="IPR016156">
    <property type="entry name" value="FAD/NAD-linked_Rdtase_dimer_sf"/>
</dbReference>
<dbReference type="Gene3D" id="3.50.50.60">
    <property type="entry name" value="FAD/NAD(P)-binding domain"/>
    <property type="match status" value="2"/>
</dbReference>
<keyword evidence="3" id="KW-0274">FAD</keyword>
<evidence type="ECO:0000256" key="2">
    <source>
        <dbReference type="ARBA" id="ARBA00022630"/>
    </source>
</evidence>
<sequence>MTGRIVVVGAGVAGATAARTLRTEGYTGEIVLLGAEDRLPYRRPMVSKELLAGTANERRLLLESAESWRELGIEVRPGTPVAGIDVDRDRLHLGTGETLGYDALVLATGARARELPGPESGAYTLRTAADVEALRAAVVTGGSLLVVGGGLVGCEAAATARGLGAAVTIVHAGDAPLERVAPAAIGVHCRNLHAGKGVDIHDAVVLDRIDGDDGDIRATAVDGRQWTAAAVLVAIGAEPETEVARQAGLAVGDGILVDESYTTSAPNIFAAGDAAAVYDPEFGVHRRTEQWNSAQSQGIAVAKSVLGQPLPAQEVTWGWTTQYGVTIQFAGRPHTEDDVVVRTTDTPGQFVALSLRAGRLVAAAAVGRPADLRTARSLIAARTTHGPETWSDTTIPLQELASATELSGHH</sequence>
<evidence type="ECO:0000256" key="3">
    <source>
        <dbReference type="ARBA" id="ARBA00022827"/>
    </source>
</evidence>
<keyword evidence="2" id="KW-0285">Flavoprotein</keyword>
<dbReference type="EMBL" id="PSZD01000003">
    <property type="protein sequence ID" value="PPJ31111.1"/>
    <property type="molecule type" value="Genomic_DNA"/>
</dbReference>
<dbReference type="GO" id="GO:0005737">
    <property type="term" value="C:cytoplasm"/>
    <property type="evidence" value="ECO:0007669"/>
    <property type="project" value="TreeGrafter"/>
</dbReference>
<evidence type="ECO:0000256" key="4">
    <source>
        <dbReference type="ARBA" id="ARBA00023002"/>
    </source>
</evidence>
<dbReference type="GeneID" id="66722769"/>
<dbReference type="Pfam" id="PF07992">
    <property type="entry name" value="Pyr_redox_2"/>
    <property type="match status" value="1"/>
</dbReference>
<feature type="domain" description="FAD/NAD(P)-binding" evidence="5">
    <location>
        <begin position="4"/>
        <end position="298"/>
    </location>
</feature>
<dbReference type="PRINTS" id="PR00411">
    <property type="entry name" value="PNDRDTASEI"/>
</dbReference>
<keyword evidence="4" id="KW-0560">Oxidoreductase</keyword>
<organism evidence="7 8">
    <name type="scientific">Nocardia nova</name>
    <dbReference type="NCBI Taxonomy" id="37330"/>
    <lineage>
        <taxon>Bacteria</taxon>
        <taxon>Bacillati</taxon>
        <taxon>Actinomycetota</taxon>
        <taxon>Actinomycetes</taxon>
        <taxon>Mycobacteriales</taxon>
        <taxon>Nocardiaceae</taxon>
        <taxon>Nocardia</taxon>
    </lineage>
</organism>
<dbReference type="RefSeq" id="WP_064911322.1">
    <property type="nucleotide sequence ID" value="NZ_JAHUVX010000005.1"/>
</dbReference>
<keyword evidence="8" id="KW-1185">Reference proteome</keyword>